<dbReference type="Proteomes" id="UP000030758">
    <property type="component" value="Unassembled WGS sequence"/>
</dbReference>
<evidence type="ECO:0000313" key="3">
    <source>
        <dbReference type="Proteomes" id="UP000030764"/>
    </source>
</evidence>
<reference evidence="2 3" key="1">
    <citation type="journal article" date="2014" name="Nat. Genet.">
        <title>Genome and transcriptome of the porcine whipworm Trichuris suis.</title>
        <authorList>
            <person name="Jex A.R."/>
            <person name="Nejsum P."/>
            <person name="Schwarz E.M."/>
            <person name="Hu L."/>
            <person name="Young N.D."/>
            <person name="Hall R.S."/>
            <person name="Korhonen P.K."/>
            <person name="Liao S."/>
            <person name="Thamsborg S."/>
            <person name="Xia J."/>
            <person name="Xu P."/>
            <person name="Wang S."/>
            <person name="Scheerlinck J.P."/>
            <person name="Hofmann A."/>
            <person name="Sternberg P.W."/>
            <person name="Wang J."/>
            <person name="Gasser R.B."/>
        </authorList>
    </citation>
    <scope>NUCLEOTIDE SEQUENCE [LARGE SCALE GENOMIC DNA]</scope>
    <source>
        <strain evidence="2">DCEP-RM93F</strain>
        <strain evidence="1">DCEP-RM93M</strain>
    </source>
</reference>
<keyword evidence="3" id="KW-1185">Reference proteome</keyword>
<evidence type="ECO:0000313" key="1">
    <source>
        <dbReference type="EMBL" id="KFD52995.1"/>
    </source>
</evidence>
<accession>A0A085NK79</accession>
<dbReference type="EMBL" id="KL367492">
    <property type="protein sequence ID" value="KFD69875.1"/>
    <property type="molecule type" value="Genomic_DNA"/>
</dbReference>
<proteinExistence type="predicted"/>
<dbReference type="AlphaFoldDB" id="A0A085NK79"/>
<sequence>MGFGSLITLTVRDQKAIGISNSCGEDERLIFSSTNGKSKSPNHRPTMKRYVGFRVISLSVKTEGIMELQQPTTRKPILSNRFRLSYELPTILRKVPLRKT</sequence>
<dbReference type="Proteomes" id="UP000030764">
    <property type="component" value="Unassembled WGS sequence"/>
</dbReference>
<protein>
    <submittedName>
        <fullName evidence="2">Uncharacterized protein</fullName>
    </submittedName>
</protein>
<dbReference type="EMBL" id="KL363221">
    <property type="protein sequence ID" value="KFD52995.1"/>
    <property type="molecule type" value="Genomic_DNA"/>
</dbReference>
<organism evidence="2">
    <name type="scientific">Trichuris suis</name>
    <name type="common">pig whipworm</name>
    <dbReference type="NCBI Taxonomy" id="68888"/>
    <lineage>
        <taxon>Eukaryota</taxon>
        <taxon>Metazoa</taxon>
        <taxon>Ecdysozoa</taxon>
        <taxon>Nematoda</taxon>
        <taxon>Enoplea</taxon>
        <taxon>Dorylaimia</taxon>
        <taxon>Trichinellida</taxon>
        <taxon>Trichuridae</taxon>
        <taxon>Trichuris</taxon>
    </lineage>
</organism>
<name>A0A085NK79_9BILA</name>
<gene>
    <name evidence="1" type="ORF">M513_06111</name>
    <name evidence="2" type="ORF">M514_06111</name>
</gene>
<evidence type="ECO:0000313" key="2">
    <source>
        <dbReference type="EMBL" id="KFD69875.1"/>
    </source>
</evidence>